<evidence type="ECO:0000313" key="2">
    <source>
        <dbReference type="EMBL" id="ROR72087.1"/>
    </source>
</evidence>
<name>A0A3N2BA11_9MICO</name>
<dbReference type="Pfam" id="PF19993">
    <property type="entry name" value="DO-GTPase2"/>
    <property type="match status" value="1"/>
</dbReference>
<dbReference type="InterPro" id="IPR027417">
    <property type="entry name" value="P-loop_NTPase"/>
</dbReference>
<dbReference type="AlphaFoldDB" id="A0A3N2BA11"/>
<evidence type="ECO:0000259" key="1">
    <source>
        <dbReference type="Pfam" id="PF19993"/>
    </source>
</evidence>
<proteinExistence type="predicted"/>
<comment type="caution">
    <text evidence="2">The sequence shown here is derived from an EMBL/GenBank/DDBJ whole genome shotgun (WGS) entry which is preliminary data.</text>
</comment>
<dbReference type="OrthoDB" id="4476065at2"/>
<dbReference type="EMBL" id="RKHK01000001">
    <property type="protein sequence ID" value="ROR72087.1"/>
    <property type="molecule type" value="Genomic_DNA"/>
</dbReference>
<gene>
    <name evidence="2" type="ORF">EDD31_0433</name>
</gene>
<dbReference type="Proteomes" id="UP000280668">
    <property type="component" value="Unassembled WGS sequence"/>
</dbReference>
<keyword evidence="3" id="KW-1185">Reference proteome</keyword>
<feature type="domain" description="Double-GTPase 2" evidence="1">
    <location>
        <begin position="11"/>
        <end position="168"/>
    </location>
</feature>
<reference evidence="2 3" key="1">
    <citation type="submission" date="2018-11" db="EMBL/GenBank/DDBJ databases">
        <title>Sequencing the genomes of 1000 actinobacteria strains.</title>
        <authorList>
            <person name="Klenk H.-P."/>
        </authorList>
    </citation>
    <scope>NUCLEOTIDE SEQUENCE [LARGE SCALE GENOMIC DNA]</scope>
    <source>
        <strain evidence="2 3">DSM 11294</strain>
    </source>
</reference>
<dbReference type="Gene3D" id="3.40.50.300">
    <property type="entry name" value="P-loop containing nucleotide triphosphate hydrolases"/>
    <property type="match status" value="1"/>
</dbReference>
<sequence length="391" mass="43370">MRSSRTLEQHVAVFGEAGSGKTVLVSSFYGASQEPRHLKRSLFDLIANHAGQGTRLQRNYLGMRDSNRVPEPTSFESHSYSFTVRLKDAPSVKAAKRRPFDALNLVWHDYPGEWFESGVSGVTEHQRKVETFRSLLGSDVAVFLVDGQRLLDNAGSEERYLKSLFSNFRNGLLSIKDEILPDGEPLVTFPRIWILALSKADLLPEVDVYRFRDLVIEKAGEDLDQLRTVLEGFVQASEALAVGEDFLLLSSARFEADTIAVQERVGIDLFLPLAATLPLERHVRWVHSRQLPGKVAESLLAQKRALNYVSLALGLLGKVRAPGPLGVVQGVAATVLSKVTLEQAVTLAGDKLRAANAEALAKEKNLTAMLTGFRIRLEDGEREQTLLRSRR</sequence>
<dbReference type="RefSeq" id="WP_123302706.1">
    <property type="nucleotide sequence ID" value="NZ_RKHK01000001.1"/>
</dbReference>
<dbReference type="InterPro" id="IPR045528">
    <property type="entry name" value="DO-GTPase2"/>
</dbReference>
<organism evidence="2 3">
    <name type="scientific">Bogoriella caseilytica</name>
    <dbReference type="NCBI Taxonomy" id="56055"/>
    <lineage>
        <taxon>Bacteria</taxon>
        <taxon>Bacillati</taxon>
        <taxon>Actinomycetota</taxon>
        <taxon>Actinomycetes</taxon>
        <taxon>Micrococcales</taxon>
        <taxon>Bogoriellaceae</taxon>
        <taxon>Bogoriella</taxon>
    </lineage>
</organism>
<dbReference type="SUPFAM" id="SSF52540">
    <property type="entry name" value="P-loop containing nucleoside triphosphate hydrolases"/>
    <property type="match status" value="1"/>
</dbReference>
<protein>
    <recommendedName>
        <fullName evidence="1">Double-GTPase 2 domain-containing protein</fullName>
    </recommendedName>
</protein>
<evidence type="ECO:0000313" key="3">
    <source>
        <dbReference type="Proteomes" id="UP000280668"/>
    </source>
</evidence>
<accession>A0A3N2BA11</accession>